<dbReference type="GO" id="GO:0006420">
    <property type="term" value="P:arginyl-tRNA aminoacylation"/>
    <property type="evidence" value="ECO:0007669"/>
    <property type="project" value="InterPro"/>
</dbReference>
<evidence type="ECO:0000259" key="12">
    <source>
        <dbReference type="Pfam" id="PF05746"/>
    </source>
</evidence>
<keyword evidence="4 11" id="KW-0963">Cytoplasm</keyword>
<comment type="subcellular location">
    <subcellularLocation>
        <location evidence="1 11">Cytoplasm</location>
    </subcellularLocation>
</comment>
<dbReference type="PRINTS" id="PR01045">
    <property type="entry name" value="TRNASYNTHGB"/>
</dbReference>
<keyword evidence="5 11" id="KW-0436">Ligase</keyword>
<dbReference type="PANTHER" id="PTHR30075">
    <property type="entry name" value="GLYCYL-TRNA SYNTHETASE"/>
    <property type="match status" value="1"/>
</dbReference>
<comment type="caution">
    <text evidence="13">The sequence shown here is derived from an EMBL/GenBank/DDBJ whole genome shotgun (WGS) entry which is preliminary data.</text>
</comment>
<dbReference type="Pfam" id="PF02092">
    <property type="entry name" value="tRNA_synt_2f"/>
    <property type="match status" value="1"/>
</dbReference>
<evidence type="ECO:0000256" key="1">
    <source>
        <dbReference type="ARBA" id="ARBA00004496"/>
    </source>
</evidence>
<keyword evidence="9 11" id="KW-0030">Aminoacyl-tRNA synthetase</keyword>
<dbReference type="InterPro" id="IPR015944">
    <property type="entry name" value="Gly-tRNA-synth_bsu"/>
</dbReference>
<evidence type="ECO:0000256" key="3">
    <source>
        <dbReference type="ARBA" id="ARBA00011209"/>
    </source>
</evidence>
<evidence type="ECO:0000313" key="14">
    <source>
        <dbReference type="Proteomes" id="UP000296034"/>
    </source>
</evidence>
<evidence type="ECO:0000256" key="4">
    <source>
        <dbReference type="ARBA" id="ARBA00022490"/>
    </source>
</evidence>
<keyword evidence="8 11" id="KW-0648">Protein biosynthesis</keyword>
<dbReference type="OrthoDB" id="9775440at2"/>
<evidence type="ECO:0000256" key="8">
    <source>
        <dbReference type="ARBA" id="ARBA00022917"/>
    </source>
</evidence>
<comment type="catalytic activity">
    <reaction evidence="10 11">
        <text>tRNA(Gly) + glycine + ATP = glycyl-tRNA(Gly) + AMP + diphosphate</text>
        <dbReference type="Rhea" id="RHEA:16013"/>
        <dbReference type="Rhea" id="RHEA-COMP:9664"/>
        <dbReference type="Rhea" id="RHEA-COMP:9683"/>
        <dbReference type="ChEBI" id="CHEBI:30616"/>
        <dbReference type="ChEBI" id="CHEBI:33019"/>
        <dbReference type="ChEBI" id="CHEBI:57305"/>
        <dbReference type="ChEBI" id="CHEBI:78442"/>
        <dbReference type="ChEBI" id="CHEBI:78522"/>
        <dbReference type="ChEBI" id="CHEBI:456215"/>
        <dbReference type="EC" id="6.1.1.14"/>
    </reaction>
</comment>
<evidence type="ECO:0000256" key="10">
    <source>
        <dbReference type="ARBA" id="ARBA00047937"/>
    </source>
</evidence>
<evidence type="ECO:0000256" key="2">
    <source>
        <dbReference type="ARBA" id="ARBA00008226"/>
    </source>
</evidence>
<evidence type="ECO:0000256" key="9">
    <source>
        <dbReference type="ARBA" id="ARBA00023146"/>
    </source>
</evidence>
<dbReference type="GO" id="GO:0005829">
    <property type="term" value="C:cytosol"/>
    <property type="evidence" value="ECO:0007669"/>
    <property type="project" value="TreeGrafter"/>
</dbReference>
<dbReference type="GO" id="GO:0004814">
    <property type="term" value="F:arginine-tRNA ligase activity"/>
    <property type="evidence" value="ECO:0007669"/>
    <property type="project" value="InterPro"/>
</dbReference>
<keyword evidence="7 11" id="KW-0067">ATP-binding</keyword>
<dbReference type="NCBIfam" id="TIGR00211">
    <property type="entry name" value="glyS"/>
    <property type="match status" value="1"/>
</dbReference>
<evidence type="ECO:0000256" key="7">
    <source>
        <dbReference type="ARBA" id="ARBA00022840"/>
    </source>
</evidence>
<dbReference type="AlphaFoldDB" id="A0A2P5SXB4"/>
<dbReference type="GO" id="GO:0005524">
    <property type="term" value="F:ATP binding"/>
    <property type="evidence" value="ECO:0007669"/>
    <property type="project" value="UniProtKB-UniRule"/>
</dbReference>
<feature type="domain" description="DALR anticodon binding" evidence="12">
    <location>
        <begin position="583"/>
        <end position="679"/>
    </location>
</feature>
<dbReference type="PANTHER" id="PTHR30075:SF2">
    <property type="entry name" value="GLYCINE--TRNA LIGASE, CHLOROPLASTIC_MITOCHONDRIAL 2"/>
    <property type="match status" value="1"/>
</dbReference>
<reference evidence="13 14" key="1">
    <citation type="journal article" date="2018" name="Genome Biol. Evol.">
        <title>Cladogenesis and Genomic Streamlining in Extracellular Endosymbionts of Tropical Stink Bugs.</title>
        <authorList>
            <person name="Otero-Bravo A."/>
            <person name="Goffredi S."/>
            <person name="Sabree Z.L."/>
        </authorList>
    </citation>
    <scope>NUCLEOTIDE SEQUENCE [LARGE SCALE GENOMIC DNA]</scope>
    <source>
        <strain evidence="13 14">SoET</strain>
    </source>
</reference>
<dbReference type="InterPro" id="IPR008909">
    <property type="entry name" value="DALR_anticod-bd"/>
</dbReference>
<evidence type="ECO:0000256" key="11">
    <source>
        <dbReference type="HAMAP-Rule" id="MF_00255"/>
    </source>
</evidence>
<gene>
    <name evidence="11 13" type="primary">glyS</name>
    <name evidence="13" type="ORF">CRV11_03450</name>
</gene>
<evidence type="ECO:0000313" key="13">
    <source>
        <dbReference type="EMBL" id="PPI86979.1"/>
    </source>
</evidence>
<dbReference type="EC" id="6.1.1.14" evidence="11"/>
<proteinExistence type="inferred from homology"/>
<dbReference type="InterPro" id="IPR006194">
    <property type="entry name" value="Gly-tRNA-synth_heterodimer"/>
</dbReference>
<dbReference type="RefSeq" id="WP_136131961.1">
    <property type="nucleotide sequence ID" value="NZ_PDKS01000006.1"/>
</dbReference>
<protein>
    <recommendedName>
        <fullName evidence="11">Glycine--tRNA ligase beta subunit</fullName>
        <ecNumber evidence="11">6.1.1.14</ecNumber>
    </recommendedName>
    <alternativeName>
        <fullName evidence="11">Glycyl-tRNA synthetase beta subunit</fullName>
        <shortName evidence="11">GlyRS</shortName>
    </alternativeName>
</protein>
<dbReference type="EMBL" id="PDKS01000006">
    <property type="protein sequence ID" value="PPI86979.1"/>
    <property type="molecule type" value="Genomic_DNA"/>
</dbReference>
<dbReference type="PROSITE" id="PS50861">
    <property type="entry name" value="AA_TRNA_LIGASE_II_GLYAB"/>
    <property type="match status" value="1"/>
</dbReference>
<keyword evidence="6 11" id="KW-0547">Nucleotide-binding</keyword>
<dbReference type="GO" id="GO:0004820">
    <property type="term" value="F:glycine-tRNA ligase activity"/>
    <property type="evidence" value="ECO:0007669"/>
    <property type="project" value="UniProtKB-UniRule"/>
</dbReference>
<sequence>MNGKTLLVEIGTEELPPKMLYSLAQLFCKNMMIELNISQLMYQQVLWFASPRRLALKIINLYPYQINRVLEIRGPKLIESFDAKGYITETAKSWLHNNKVLISELETLYTIKGACLIYRKTIKGKKVNLLLPVIIEKALKKIDLPKLMRWGESNIKFIRPIHTITILFGDKLIPCSLLGIKSKKIIYGHRFMGNSKITLINADQYPDILAEKGKVIADYIKRKEIIKTGIEFMAEKLKGQVYINDKLLHEVTSLVEWPVILNANFKKEFLNIPHELLIHIIENIQKYFTIYDTKGKLLSKFILISNIESNDRNIVIGNEKVLNSRLEDAEFFFNHDRKHFLADNVVLLEKVVFHKELGSLKDKTERIMLLSKWIAIKISANVEYSLRASLLSKCDLLTRVVFEYPEMQGIMGMHFALCNGEHKDVAFAISEQYRPSFSKDEIPSSVIGCTLSIADKIDTLVGMFGIQQPPKGSKDPLALRRAAFGVLRIIIDKKLPLNLQDLIQESVTIYQDKFVVNNIVNNILDFMFRRLQNFYVESGYDINIFKAVLSVRPLYPLDFDLRMQALSNFLFLKESNELIVINKRVSNCLIKSNTRLASNLINSSLLKQKEEIELTDYIAKLTVRLQPYFTKGLYIEALIELSKLRLTIENFFNKVKINTHDNNVHINRLTLLSKIRSLFLQIADISLLKSK</sequence>
<dbReference type="HAMAP" id="MF_00255">
    <property type="entry name" value="Gly_tRNA_synth_beta"/>
    <property type="match status" value="1"/>
</dbReference>
<comment type="subunit">
    <text evidence="3 11">Tetramer of two alpha and two beta subunits.</text>
</comment>
<evidence type="ECO:0000256" key="6">
    <source>
        <dbReference type="ARBA" id="ARBA00022741"/>
    </source>
</evidence>
<dbReference type="SUPFAM" id="SSF109604">
    <property type="entry name" value="HD-domain/PDEase-like"/>
    <property type="match status" value="1"/>
</dbReference>
<evidence type="ECO:0000256" key="5">
    <source>
        <dbReference type="ARBA" id="ARBA00022598"/>
    </source>
</evidence>
<accession>A0A2P5SXB4</accession>
<dbReference type="GO" id="GO:0006426">
    <property type="term" value="P:glycyl-tRNA aminoacylation"/>
    <property type="evidence" value="ECO:0007669"/>
    <property type="project" value="UniProtKB-UniRule"/>
</dbReference>
<name>A0A2P5SXB4_9GAMM</name>
<organism evidence="13 14">
    <name type="scientific">Candidatus Pantoea edessiphila</name>
    <dbReference type="NCBI Taxonomy" id="2044610"/>
    <lineage>
        <taxon>Bacteria</taxon>
        <taxon>Pseudomonadati</taxon>
        <taxon>Pseudomonadota</taxon>
        <taxon>Gammaproteobacteria</taxon>
        <taxon>Enterobacterales</taxon>
        <taxon>Erwiniaceae</taxon>
        <taxon>Pantoea</taxon>
    </lineage>
</organism>
<comment type="similarity">
    <text evidence="2 11">Belongs to the class-II aminoacyl-tRNA synthetase family.</text>
</comment>
<dbReference type="Proteomes" id="UP000296034">
    <property type="component" value="Unassembled WGS sequence"/>
</dbReference>
<dbReference type="Pfam" id="PF05746">
    <property type="entry name" value="DALR_1"/>
    <property type="match status" value="1"/>
</dbReference>